<keyword evidence="4" id="KW-0812">Transmembrane</keyword>
<feature type="transmembrane region" description="Helical" evidence="4">
    <location>
        <begin position="400"/>
        <end position="422"/>
    </location>
</feature>
<sequence>MFIILVAICLVLTVGYGVFTHGWSEASEFGIYLFLLAVQAISLFFVGYQTFMSYAGLRKFKKTVIKEPKNSFAVLVAAHNEENVISQICENLKNLNYPKDLYDVYVICDNCSDGTASAVRATGVKAMERHDLTHKGKGFGLEWMFERLWEIEEDGTSYDAVVMFDADNLVGRDFLQIINSKLMEGHDVVQAYLDSKNPEDTWVTKSYSFAYWSTNRIYQLVRENLGLTAQLGGTGVTVTTKVLKEIGWGATSLTEDLEFTQRYILKTGKRVAWAHDAKLYDEKPLGFKQSFRQRIRWMQGHFDCMTRYTFPLLLEGIKKRKFMLIDSAIYLVMPSRSILALILIIAGFLSYTGVYEVDGFLGDVVDKSIIFDGWIYGTFIAAYLSLPILAMILEKKGKKLHWFFVSYIFGLSWIPVTILGFLKKNQREWNHTVHTRAVAIEELELEPEEETETAYQASPTK</sequence>
<evidence type="ECO:0000313" key="5">
    <source>
        <dbReference type="EMBL" id="MDQ6598330.1"/>
    </source>
</evidence>
<evidence type="ECO:0000313" key="8">
    <source>
        <dbReference type="Proteomes" id="UP001178888"/>
    </source>
</evidence>
<evidence type="ECO:0000256" key="3">
    <source>
        <dbReference type="ARBA" id="ARBA00022679"/>
    </source>
</evidence>
<proteinExistence type="inferred from homology"/>
<dbReference type="Pfam" id="PF13641">
    <property type="entry name" value="Glyco_tranf_2_3"/>
    <property type="match status" value="1"/>
</dbReference>
<name>A0A4R5VMT0_9BACI</name>
<keyword evidence="4" id="KW-0472">Membrane</keyword>
<dbReference type="Gene3D" id="3.90.550.10">
    <property type="entry name" value="Spore Coat Polysaccharide Biosynthesis Protein SpsA, Chain A"/>
    <property type="match status" value="1"/>
</dbReference>
<dbReference type="GO" id="GO:0016757">
    <property type="term" value="F:glycosyltransferase activity"/>
    <property type="evidence" value="ECO:0007669"/>
    <property type="project" value="UniProtKB-KW"/>
</dbReference>
<feature type="transmembrane region" description="Helical" evidence="4">
    <location>
        <begin position="328"/>
        <end position="354"/>
    </location>
</feature>
<dbReference type="PANTHER" id="PTHR43630">
    <property type="entry name" value="POLY-BETA-1,6-N-ACETYL-D-GLUCOSAMINE SYNTHASE"/>
    <property type="match status" value="1"/>
</dbReference>
<protein>
    <submittedName>
        <fullName evidence="5 6">Glycosyltransferase</fullName>
    </submittedName>
</protein>
<evidence type="ECO:0000313" key="6">
    <source>
        <dbReference type="EMBL" id="TDK59305.1"/>
    </source>
</evidence>
<dbReference type="PANTHER" id="PTHR43630:SF1">
    <property type="entry name" value="POLY-BETA-1,6-N-ACETYL-D-GLUCOSAMINE SYNTHASE"/>
    <property type="match status" value="1"/>
</dbReference>
<dbReference type="SUPFAM" id="SSF53448">
    <property type="entry name" value="Nucleotide-diphospho-sugar transferases"/>
    <property type="match status" value="1"/>
</dbReference>
<dbReference type="Proteomes" id="UP000295132">
    <property type="component" value="Unassembled WGS sequence"/>
</dbReference>
<dbReference type="Proteomes" id="UP001178888">
    <property type="component" value="Unassembled WGS sequence"/>
</dbReference>
<comment type="similarity">
    <text evidence="1">Belongs to the glycosyltransferase 2 family.</text>
</comment>
<comment type="caution">
    <text evidence="6">The sequence shown here is derived from an EMBL/GenBank/DDBJ whole genome shotgun (WGS) entry which is preliminary data.</text>
</comment>
<keyword evidence="2" id="KW-0328">Glycosyltransferase</keyword>
<evidence type="ECO:0000256" key="2">
    <source>
        <dbReference type="ARBA" id="ARBA00022676"/>
    </source>
</evidence>
<dbReference type="CDD" id="cd06438">
    <property type="entry name" value="EpsO_like"/>
    <property type="match status" value="1"/>
</dbReference>
<dbReference type="EMBL" id="JAVGVR010000001">
    <property type="protein sequence ID" value="MDQ6598330.1"/>
    <property type="molecule type" value="Genomic_DNA"/>
</dbReference>
<dbReference type="InterPro" id="IPR029044">
    <property type="entry name" value="Nucleotide-diphossugar_trans"/>
</dbReference>
<dbReference type="EMBL" id="SMYO01000009">
    <property type="protein sequence ID" value="TDK59305.1"/>
    <property type="molecule type" value="Genomic_DNA"/>
</dbReference>
<reference evidence="6 7" key="1">
    <citation type="submission" date="2019-03" db="EMBL/GenBank/DDBJ databases">
        <title>Bacillus niacini sp. nov. a Nicotinate-Metabolizing Mesophile Isolated from Soil.</title>
        <authorList>
            <person name="Zhang G."/>
        </authorList>
    </citation>
    <scope>NUCLEOTIDE SEQUENCE [LARGE SCALE GENOMIC DNA]</scope>
    <source>
        <strain evidence="6 7">WN066</strain>
    </source>
</reference>
<reference evidence="5" key="2">
    <citation type="submission" date="2023-08" db="EMBL/GenBank/DDBJ databases">
        <title>Nitrogen cycling bacteria in agricultural field soils.</title>
        <authorList>
            <person name="Jang J."/>
        </authorList>
    </citation>
    <scope>NUCLEOTIDE SEQUENCE</scope>
    <source>
        <strain evidence="5">PS3-36</strain>
    </source>
</reference>
<evidence type="ECO:0000313" key="7">
    <source>
        <dbReference type="Proteomes" id="UP000295132"/>
    </source>
</evidence>
<dbReference type="RefSeq" id="WP_133336839.1">
    <property type="nucleotide sequence ID" value="NZ_JAVGVR010000001.1"/>
</dbReference>
<evidence type="ECO:0000256" key="4">
    <source>
        <dbReference type="SAM" id="Phobius"/>
    </source>
</evidence>
<keyword evidence="3 6" id="KW-0808">Transferase</keyword>
<feature type="transmembrane region" description="Helical" evidence="4">
    <location>
        <begin position="33"/>
        <end position="57"/>
    </location>
</feature>
<organism evidence="6 7">
    <name type="scientific">Bacillus salipaludis</name>
    <dbReference type="NCBI Taxonomy" id="2547811"/>
    <lineage>
        <taxon>Bacteria</taxon>
        <taxon>Bacillati</taxon>
        <taxon>Bacillota</taxon>
        <taxon>Bacilli</taxon>
        <taxon>Bacillales</taxon>
        <taxon>Bacillaceae</taxon>
        <taxon>Bacillus</taxon>
    </lineage>
</organism>
<dbReference type="AlphaFoldDB" id="A0A4R5VMT0"/>
<gene>
    <name evidence="6" type="ORF">E2K98_18830</name>
    <name evidence="5" type="ORF">RCG21_18560</name>
</gene>
<feature type="transmembrane region" description="Helical" evidence="4">
    <location>
        <begin position="374"/>
        <end position="393"/>
    </location>
</feature>
<evidence type="ECO:0000256" key="1">
    <source>
        <dbReference type="ARBA" id="ARBA00006739"/>
    </source>
</evidence>
<keyword evidence="4" id="KW-1133">Transmembrane helix</keyword>
<accession>A0A4R5VMT0</accession>
<keyword evidence="8" id="KW-1185">Reference proteome</keyword>